<feature type="region of interest" description="Disordered" evidence="1">
    <location>
        <begin position="530"/>
        <end position="581"/>
    </location>
</feature>
<dbReference type="PANTHER" id="PTHR46345:SF7">
    <property type="entry name" value="FH2 DOMAIN CONTAINING 3-RELATED"/>
    <property type="match status" value="1"/>
</dbReference>
<dbReference type="STRING" id="8167.A0A484DGW1"/>
<dbReference type="SUPFAM" id="SSF101447">
    <property type="entry name" value="Formin homology 2 domain (FH2 domain)"/>
    <property type="match status" value="1"/>
</dbReference>
<feature type="domain" description="FH2" evidence="2">
    <location>
        <begin position="43"/>
        <end position="438"/>
    </location>
</feature>
<accession>A0A484DGW1</accession>
<dbReference type="PANTHER" id="PTHR46345">
    <property type="entry name" value="INVERTED FORMIN-2"/>
    <property type="match status" value="1"/>
</dbReference>
<proteinExistence type="predicted"/>
<feature type="region of interest" description="Disordered" evidence="1">
    <location>
        <begin position="595"/>
        <end position="648"/>
    </location>
</feature>
<organism evidence="3 4">
    <name type="scientific">Perca flavescens</name>
    <name type="common">American yellow perch</name>
    <name type="synonym">Morone flavescens</name>
    <dbReference type="NCBI Taxonomy" id="8167"/>
    <lineage>
        <taxon>Eukaryota</taxon>
        <taxon>Metazoa</taxon>
        <taxon>Chordata</taxon>
        <taxon>Craniata</taxon>
        <taxon>Vertebrata</taxon>
        <taxon>Euteleostomi</taxon>
        <taxon>Actinopterygii</taxon>
        <taxon>Neopterygii</taxon>
        <taxon>Teleostei</taxon>
        <taxon>Neoteleostei</taxon>
        <taxon>Acanthomorphata</taxon>
        <taxon>Eupercaria</taxon>
        <taxon>Perciformes</taxon>
        <taxon>Percoidei</taxon>
        <taxon>Percidae</taxon>
        <taxon>Percinae</taxon>
        <taxon>Perca</taxon>
    </lineage>
</organism>
<keyword evidence="4" id="KW-1185">Reference proteome</keyword>
<dbReference type="SMART" id="SM00498">
    <property type="entry name" value="FH2"/>
    <property type="match status" value="1"/>
</dbReference>
<name>A0A484DGW1_PERFV</name>
<feature type="compositionally biased region" description="Basic and acidic residues" evidence="1">
    <location>
        <begin position="546"/>
        <end position="570"/>
    </location>
</feature>
<dbReference type="AlphaFoldDB" id="A0A484DGW1"/>
<dbReference type="EMBL" id="SCKG01000003">
    <property type="protein sequence ID" value="TDH14709.1"/>
    <property type="molecule type" value="Genomic_DNA"/>
</dbReference>
<feature type="compositionally biased region" description="Polar residues" evidence="1">
    <location>
        <begin position="620"/>
        <end position="639"/>
    </location>
</feature>
<evidence type="ECO:0000313" key="3">
    <source>
        <dbReference type="EMBL" id="TDH14709.1"/>
    </source>
</evidence>
<gene>
    <name evidence="3" type="ORF">EPR50_G00022880</name>
</gene>
<evidence type="ECO:0000259" key="2">
    <source>
        <dbReference type="PROSITE" id="PS51444"/>
    </source>
</evidence>
<sequence>MQPGGPPPPPPPPLHPSTPPPPPPPPPPPALGLPPSLHGSGLIARGALRRSTMRNFNWETLPQHSVIGKHNIWTADKTDGEYELDTDHMEELFSNKQGQQQVKALNRQSLRGLPTAASGGAMVSILSSKRSMNMGIFLKQFKRPVKVMIDEIKSGSGLSFGSGKLKELCKLLPDEEEEKQLVNFKGDHFSLPEADLFMLMLVKIPCYGERLSSLVLKEEFFPLMHEMKESICTLTAAGKELLESDHLHSVIRLVLKTGNYMNAGGYAGSAIGFRMASLLKLVDTKANKPGMNLMHYVVMQAQKADVELLNFTDQLKHIEAAARMNKGEIEAEFEKQVKKVRDAKADTLKQEDLKAQMCDFLKEAEVCLSEIEIDLQQLQSVSDSVAEYFCESPNKFKLEECCSIFNSFCEKFMRAMQENKAREVAEVQRRQRDRLQNVTKRRSTATCSSRDKEMDEVALQSVLQNFLTKRVSRRRPGLPSSAHGSPTSGSPNVGSLSEITSQANLPTGSQKREGSFRAVDMGRKEWNSAVELTENSSQKKAQSNSEDNKAKGGIPHEEVVKTSRKEDSRGSAHPAHRTTSIFASGRSFSVIIDGNEEDLQDNDEEEAQKLREASKKVLHFQNSRGSISSGDYSLENQKSPGPIKTLPRQCTFDEDMEKYPGDPTNQDLVQFLLDPQSTSKPNRRHTLSTAVPKTKEEEDNLCPKTPIRTPNSAAREKGTVPTEGAGQNPSEQVFDFTDVSHNIEKSGAPDQNSPSAEKKSKPNVSVTPVPDEGLVAQKEVGKSLEPKGNHVQRNSESVTPKSAWIKTENTGLFFSFLKRLGDMGKQQISKETAHKGTGSGV</sequence>
<feature type="compositionally biased region" description="Polar residues" evidence="1">
    <location>
        <begin position="791"/>
        <end position="800"/>
    </location>
</feature>
<dbReference type="Gene3D" id="1.20.58.2220">
    <property type="entry name" value="Formin, FH2 domain"/>
    <property type="match status" value="1"/>
</dbReference>
<evidence type="ECO:0000256" key="1">
    <source>
        <dbReference type="SAM" id="MobiDB-lite"/>
    </source>
</evidence>
<feature type="compositionally biased region" description="Basic and acidic residues" evidence="1">
    <location>
        <begin position="779"/>
        <end position="788"/>
    </location>
</feature>
<feature type="region of interest" description="Disordered" evidence="1">
    <location>
        <begin position="1"/>
        <end position="40"/>
    </location>
</feature>
<feature type="compositionally biased region" description="Acidic residues" evidence="1">
    <location>
        <begin position="595"/>
        <end position="606"/>
    </location>
</feature>
<protein>
    <recommendedName>
        <fullName evidence="2">FH2 domain-containing protein</fullName>
    </recommendedName>
</protein>
<evidence type="ECO:0000313" key="4">
    <source>
        <dbReference type="Proteomes" id="UP000295070"/>
    </source>
</evidence>
<dbReference type="InterPro" id="IPR015425">
    <property type="entry name" value="FH2_Formin"/>
</dbReference>
<feature type="region of interest" description="Disordered" evidence="1">
    <location>
        <begin position="470"/>
        <end position="516"/>
    </location>
</feature>
<feature type="region of interest" description="Disordered" evidence="1">
    <location>
        <begin position="673"/>
        <end position="802"/>
    </location>
</feature>
<feature type="compositionally biased region" description="Pro residues" evidence="1">
    <location>
        <begin position="1"/>
        <end position="32"/>
    </location>
</feature>
<reference evidence="3 4" key="1">
    <citation type="submission" date="2019-01" db="EMBL/GenBank/DDBJ databases">
        <title>A chromosome-scale genome assembly of the yellow perch, Perca flavescens.</title>
        <authorList>
            <person name="Feron R."/>
            <person name="Morvezen R."/>
            <person name="Bestin A."/>
            <person name="Haffray P."/>
            <person name="Klopp C."/>
            <person name="Zahm M."/>
            <person name="Cabau C."/>
            <person name="Roques C."/>
            <person name="Donnadieu C."/>
            <person name="Bouchez O."/>
            <person name="Christie M."/>
            <person name="Larson W."/>
            <person name="Guiguen Y."/>
        </authorList>
    </citation>
    <scope>NUCLEOTIDE SEQUENCE [LARGE SCALE GENOMIC DNA]</scope>
    <source>
        <strain evidence="3">YP-PL-M2</strain>
        <tissue evidence="3">Blood</tissue>
    </source>
</reference>
<dbReference type="Pfam" id="PF02181">
    <property type="entry name" value="FH2"/>
    <property type="match status" value="1"/>
</dbReference>
<dbReference type="Proteomes" id="UP000295070">
    <property type="component" value="Chromosome 3"/>
</dbReference>
<dbReference type="InterPro" id="IPR042201">
    <property type="entry name" value="FH2_Formin_sf"/>
</dbReference>
<feature type="compositionally biased region" description="Polar residues" evidence="1">
    <location>
        <begin position="482"/>
        <end position="509"/>
    </location>
</feature>
<feature type="compositionally biased region" description="Polar residues" evidence="1">
    <location>
        <begin position="533"/>
        <end position="545"/>
    </location>
</feature>
<comment type="caution">
    <text evidence="3">The sequence shown here is derived from an EMBL/GenBank/DDBJ whole genome shotgun (WGS) entry which is preliminary data.</text>
</comment>
<dbReference type="PROSITE" id="PS51444">
    <property type="entry name" value="FH2"/>
    <property type="match status" value="1"/>
</dbReference>